<name>A0A398C8G8_9BURK</name>
<sequence length="406" mass="41951">MPRRPLLLLVALVLALHALVLAGISAHSAFPDSREQPQVFETRTVALAAPEPAAAPVPAARTKVRPPPTRKPRPRRAPATVATSPVVPSPEPAQPAAMPDAAWAPPGPDEPLALGASADAPEEPASAAAPLLPDGAAPAPASPPASAPATGAPIAGAGAGAGAEASSAAPPAAPASAAAPAAVPPHAAQAASAPVQLPPPARLDFEVTGRAKGFAYHASAELLWQHDATSYSAHQEIRVLFLGSRSQDSVGSITVHGLQPRRFGDRSRSESAAHFDFANHRVTFSANTPAAPIEAGAQDRLSVFLQLGGMLAAAPERYPAGTRMAMTTVSARGADVWTFTVEGEQTLDLPIGTLRAVQLQRLPRRDYDQKAQLWLAPSLGYLPVRIRLTEANGDFAELNLQSREAP</sequence>
<feature type="compositionally biased region" description="Low complexity" evidence="1">
    <location>
        <begin position="147"/>
        <end position="177"/>
    </location>
</feature>
<dbReference type="EMBL" id="QXJC01000007">
    <property type="protein sequence ID" value="RID97497.1"/>
    <property type="molecule type" value="Genomic_DNA"/>
</dbReference>
<dbReference type="InterPro" id="IPR021457">
    <property type="entry name" value="DUF3108"/>
</dbReference>
<dbReference type="OrthoDB" id="8526020at2"/>
<comment type="caution">
    <text evidence="2">The sequence shown here is derived from an EMBL/GenBank/DDBJ whole genome shotgun (WGS) entry which is preliminary data.</text>
</comment>
<dbReference type="Proteomes" id="UP000266302">
    <property type="component" value="Unassembled WGS sequence"/>
</dbReference>
<dbReference type="Pfam" id="PF11306">
    <property type="entry name" value="DUF3108"/>
    <property type="match status" value="1"/>
</dbReference>
<proteinExistence type="predicted"/>
<accession>A0A398C8G8</accession>
<feature type="region of interest" description="Disordered" evidence="1">
    <location>
        <begin position="51"/>
        <end position="177"/>
    </location>
</feature>
<evidence type="ECO:0000256" key="1">
    <source>
        <dbReference type="SAM" id="MobiDB-lite"/>
    </source>
</evidence>
<organism evidence="2 3">
    <name type="scientific">Simplicispira hankyongi</name>
    <dbReference type="NCBI Taxonomy" id="2315688"/>
    <lineage>
        <taxon>Bacteria</taxon>
        <taxon>Pseudomonadati</taxon>
        <taxon>Pseudomonadota</taxon>
        <taxon>Betaproteobacteria</taxon>
        <taxon>Burkholderiales</taxon>
        <taxon>Comamonadaceae</taxon>
        <taxon>Simplicispira</taxon>
    </lineage>
</organism>
<evidence type="ECO:0000313" key="3">
    <source>
        <dbReference type="Proteomes" id="UP000266302"/>
    </source>
</evidence>
<feature type="compositionally biased region" description="Low complexity" evidence="1">
    <location>
        <begin position="51"/>
        <end position="61"/>
    </location>
</feature>
<feature type="compositionally biased region" description="Low complexity" evidence="1">
    <location>
        <begin position="94"/>
        <end position="104"/>
    </location>
</feature>
<reference evidence="2 3" key="1">
    <citation type="submission" date="2018-09" db="EMBL/GenBank/DDBJ databases">
        <title>Draft genome of Simplicispira sp. NY-02.</title>
        <authorList>
            <person name="Im W.T."/>
        </authorList>
    </citation>
    <scope>NUCLEOTIDE SEQUENCE [LARGE SCALE GENOMIC DNA]</scope>
    <source>
        <strain evidence="2 3">NY-02</strain>
    </source>
</reference>
<protein>
    <submittedName>
        <fullName evidence="2">DUF3108 domain-containing protein</fullName>
    </submittedName>
</protein>
<feature type="compositionally biased region" description="Low complexity" evidence="1">
    <location>
        <begin position="115"/>
        <end position="139"/>
    </location>
</feature>
<keyword evidence="3" id="KW-1185">Reference proteome</keyword>
<gene>
    <name evidence="2" type="ORF">D3F03_14240</name>
</gene>
<feature type="compositionally biased region" description="Basic residues" evidence="1">
    <location>
        <begin position="62"/>
        <end position="76"/>
    </location>
</feature>
<dbReference type="AlphaFoldDB" id="A0A398C8G8"/>
<evidence type="ECO:0000313" key="2">
    <source>
        <dbReference type="EMBL" id="RID97497.1"/>
    </source>
</evidence>